<comment type="similarity">
    <text evidence="2 23">Belongs to the mitochondrial carrier (TC 2.A.29) family.</text>
</comment>
<dbReference type="Gene3D" id="1.50.40.10">
    <property type="entry name" value="Mitochondrial carrier domain"/>
    <property type="match status" value="1"/>
</dbReference>
<dbReference type="Proteomes" id="UP001168821">
    <property type="component" value="Unassembled WGS sequence"/>
</dbReference>
<evidence type="ECO:0000256" key="19">
    <source>
        <dbReference type="ARBA" id="ARBA00078745"/>
    </source>
</evidence>
<evidence type="ECO:0000256" key="12">
    <source>
        <dbReference type="ARBA" id="ARBA00050592"/>
    </source>
</evidence>
<organism evidence="24 25">
    <name type="scientific">Zophobas morio</name>
    <dbReference type="NCBI Taxonomy" id="2755281"/>
    <lineage>
        <taxon>Eukaryota</taxon>
        <taxon>Metazoa</taxon>
        <taxon>Ecdysozoa</taxon>
        <taxon>Arthropoda</taxon>
        <taxon>Hexapoda</taxon>
        <taxon>Insecta</taxon>
        <taxon>Pterygota</taxon>
        <taxon>Neoptera</taxon>
        <taxon>Endopterygota</taxon>
        <taxon>Coleoptera</taxon>
        <taxon>Polyphaga</taxon>
        <taxon>Cucujiformia</taxon>
        <taxon>Tenebrionidae</taxon>
        <taxon>Zophobas</taxon>
    </lineage>
</organism>
<evidence type="ECO:0000256" key="20">
    <source>
        <dbReference type="ARBA" id="ARBA00079387"/>
    </source>
</evidence>
<keyword evidence="6" id="KW-0999">Mitochondrion inner membrane</keyword>
<comment type="subcellular location">
    <subcellularLocation>
        <location evidence="1">Mitochondrion inner membrane</location>
        <topology evidence="1">Multi-pass membrane protein</topology>
    </subcellularLocation>
</comment>
<evidence type="ECO:0000313" key="24">
    <source>
        <dbReference type="EMBL" id="KAJ3643769.1"/>
    </source>
</evidence>
<dbReference type="GO" id="GO:1990575">
    <property type="term" value="P:mitochondrial L-ornithine transmembrane transport"/>
    <property type="evidence" value="ECO:0007669"/>
    <property type="project" value="TreeGrafter"/>
</dbReference>
<evidence type="ECO:0000256" key="5">
    <source>
        <dbReference type="ARBA" id="ARBA00022737"/>
    </source>
</evidence>
<dbReference type="PANTHER" id="PTHR45624:SF61">
    <property type="entry name" value="MITOCHONDRIAL BASIC AMINO ACIDS TRANSPORTER"/>
    <property type="match status" value="1"/>
</dbReference>
<dbReference type="PANTHER" id="PTHR45624">
    <property type="entry name" value="MITOCHONDRIAL BASIC AMINO ACIDS TRANSPORTER-RELATED"/>
    <property type="match status" value="1"/>
</dbReference>
<reference evidence="24" key="1">
    <citation type="journal article" date="2023" name="G3 (Bethesda)">
        <title>Whole genome assemblies of Zophobas morio and Tenebrio molitor.</title>
        <authorList>
            <person name="Kaur S."/>
            <person name="Stinson S.A."/>
            <person name="diCenzo G.C."/>
        </authorList>
    </citation>
    <scope>NUCLEOTIDE SEQUENCE</scope>
    <source>
        <strain evidence="24">QUZm001</strain>
    </source>
</reference>
<comment type="catalytic activity">
    <reaction evidence="12">
        <text>L-histidine(out) = L-histidine(in)</text>
        <dbReference type="Rhea" id="RHEA:72807"/>
        <dbReference type="ChEBI" id="CHEBI:57595"/>
    </reaction>
</comment>
<name>A0AA38HZ90_9CUCU</name>
<dbReference type="PRINTS" id="PR00926">
    <property type="entry name" value="MITOCARRIER"/>
</dbReference>
<dbReference type="GO" id="GO:0005743">
    <property type="term" value="C:mitochondrial inner membrane"/>
    <property type="evidence" value="ECO:0007669"/>
    <property type="project" value="UniProtKB-SubCell"/>
</dbReference>
<evidence type="ECO:0000256" key="22">
    <source>
        <dbReference type="PROSITE-ProRule" id="PRU00282"/>
    </source>
</evidence>
<evidence type="ECO:0000256" key="10">
    <source>
        <dbReference type="ARBA" id="ARBA00023136"/>
    </source>
</evidence>
<dbReference type="EMBL" id="JALNTZ010000008">
    <property type="protein sequence ID" value="KAJ3643769.1"/>
    <property type="molecule type" value="Genomic_DNA"/>
</dbReference>
<feature type="repeat" description="Solcar" evidence="22">
    <location>
        <begin position="2"/>
        <end position="86"/>
    </location>
</feature>
<evidence type="ECO:0000256" key="13">
    <source>
        <dbReference type="ARBA" id="ARBA00050768"/>
    </source>
</evidence>
<sequence>MALDFFAGCLGGCAGVVVGHPLDTVKVLLQTQDASNPKFRGTTDCIKSLFVKEGIRGLYKGMSSPLMGVAAINAIVFGVYGNTQRHFTNPDSLTSHFLAGAAAGLAQSFFTSPMELAKSRLQVSNGTKGPIDCLRKIYTHEGIRGIFKGLSITILREIPAFSSYFVTYELLTRSSDNAPISTGTMLVAGGLAGTVSWVLVYPVDVIKSRIQIDGLTETKYENSLHCLKKSIASEGYGFLYRGLSPTILRAFPVNAATFAVVTWTIRLLGDNDVTGKVRDGELWGRCTDAVYTLKVSEAAPV</sequence>
<comment type="caution">
    <text evidence="24">The sequence shown here is derived from an EMBL/GenBank/DDBJ whole genome shotgun (WGS) entry which is preliminary data.</text>
</comment>
<dbReference type="InterPro" id="IPR050567">
    <property type="entry name" value="Mitochondrial_Carrier"/>
</dbReference>
<dbReference type="PROSITE" id="PS50920">
    <property type="entry name" value="SOLCAR"/>
    <property type="match status" value="3"/>
</dbReference>
<evidence type="ECO:0000256" key="6">
    <source>
        <dbReference type="ARBA" id="ARBA00022792"/>
    </source>
</evidence>
<evidence type="ECO:0000256" key="21">
    <source>
        <dbReference type="ARBA" id="ARBA00080567"/>
    </source>
</evidence>
<comment type="catalytic activity">
    <reaction evidence="16">
        <text>N(omega)-methyl-L-arginine(in) + L-arginine(out) = N(omega)-methyl-L-arginine(out) + L-arginine(in)</text>
        <dbReference type="Rhea" id="RHEA:72803"/>
        <dbReference type="ChEBI" id="CHEBI:32682"/>
        <dbReference type="ChEBI" id="CHEBI:114953"/>
    </reaction>
</comment>
<evidence type="ECO:0000256" key="3">
    <source>
        <dbReference type="ARBA" id="ARBA00022448"/>
    </source>
</evidence>
<keyword evidence="3 23" id="KW-0813">Transport</keyword>
<comment type="catalytic activity">
    <reaction evidence="13">
        <text>L-histidine(out) + L-arginine(in) = L-histidine(in) + L-arginine(out)</text>
        <dbReference type="Rhea" id="RHEA:71063"/>
        <dbReference type="ChEBI" id="CHEBI:32682"/>
        <dbReference type="ChEBI" id="CHEBI:57595"/>
    </reaction>
</comment>
<evidence type="ECO:0000256" key="23">
    <source>
        <dbReference type="RuleBase" id="RU000488"/>
    </source>
</evidence>
<keyword evidence="10 22" id="KW-0472">Membrane</keyword>
<feature type="repeat" description="Solcar" evidence="22">
    <location>
        <begin position="180"/>
        <end position="267"/>
    </location>
</feature>
<evidence type="ECO:0000256" key="15">
    <source>
        <dbReference type="ARBA" id="ARBA00051921"/>
    </source>
</evidence>
<dbReference type="InterPro" id="IPR002067">
    <property type="entry name" value="MCP"/>
</dbReference>
<evidence type="ECO:0000313" key="25">
    <source>
        <dbReference type="Proteomes" id="UP001168821"/>
    </source>
</evidence>
<dbReference type="InterPro" id="IPR018108">
    <property type="entry name" value="MCP_transmembrane"/>
</dbReference>
<dbReference type="InterPro" id="IPR023395">
    <property type="entry name" value="MCP_dom_sf"/>
</dbReference>
<comment type="catalytic activity">
    <reaction evidence="15">
        <text>L-ornithine(in) + L-arginine(out) = L-ornithine(out) + L-arginine(in)</text>
        <dbReference type="Rhea" id="RHEA:34991"/>
        <dbReference type="ChEBI" id="CHEBI:32682"/>
        <dbReference type="ChEBI" id="CHEBI:46911"/>
    </reaction>
</comment>
<feature type="repeat" description="Solcar" evidence="22">
    <location>
        <begin position="91"/>
        <end position="174"/>
    </location>
</feature>
<keyword evidence="4 22" id="KW-0812">Transmembrane</keyword>
<dbReference type="AlphaFoldDB" id="A0AA38HZ90"/>
<proteinExistence type="inferred from homology"/>
<evidence type="ECO:0000256" key="17">
    <source>
        <dbReference type="ARBA" id="ARBA00071763"/>
    </source>
</evidence>
<evidence type="ECO:0000256" key="14">
    <source>
        <dbReference type="ARBA" id="ARBA00051045"/>
    </source>
</evidence>
<comment type="catalytic activity">
    <reaction evidence="14">
        <text>L-homoarginine(in) + L-arginine(out) = L-homoarginine(out) + L-arginine(in)</text>
        <dbReference type="Rhea" id="RHEA:72799"/>
        <dbReference type="ChEBI" id="CHEBI:32682"/>
        <dbReference type="ChEBI" id="CHEBI:143006"/>
    </reaction>
</comment>
<keyword evidence="5" id="KW-0677">Repeat</keyword>
<accession>A0AA38HZ90</accession>
<dbReference type="FunFam" id="1.50.40.10:FF:000037">
    <property type="entry name" value="Solute carrier family 25 member 29"/>
    <property type="match status" value="1"/>
</dbReference>
<evidence type="ECO:0000256" key="4">
    <source>
        <dbReference type="ARBA" id="ARBA00022692"/>
    </source>
</evidence>
<evidence type="ECO:0000256" key="8">
    <source>
        <dbReference type="ARBA" id="ARBA00022989"/>
    </source>
</evidence>
<evidence type="ECO:0000256" key="1">
    <source>
        <dbReference type="ARBA" id="ARBA00004448"/>
    </source>
</evidence>
<keyword evidence="9" id="KW-0496">Mitochondrion</keyword>
<dbReference type="SUPFAM" id="SSF103506">
    <property type="entry name" value="Mitochondrial carrier"/>
    <property type="match status" value="1"/>
</dbReference>
<gene>
    <name evidence="24" type="ORF">Zmor_026458</name>
</gene>
<protein>
    <recommendedName>
        <fullName evidence="17">Mitochondrial basic amino acids transporter</fullName>
    </recommendedName>
    <alternativeName>
        <fullName evidence="21">Carnitine/acylcarnitine translocase-like</fullName>
    </alternativeName>
    <alternativeName>
        <fullName evidence="20">Mitochondrial carnitine/acylcarnitine carrier protein CACL</fullName>
    </alternativeName>
    <alternativeName>
        <fullName evidence="19">Mitochondrial ornithine transporter 3</fullName>
    </alternativeName>
    <alternativeName>
        <fullName evidence="18">Solute carrier family 25 member 29</fullName>
    </alternativeName>
</protein>
<comment type="catalytic activity">
    <reaction evidence="11">
        <text>L-lysine(out) + L-arginine(in) = L-lysine(in) + L-arginine(out)</text>
        <dbReference type="Rhea" id="RHEA:70827"/>
        <dbReference type="ChEBI" id="CHEBI:32551"/>
        <dbReference type="ChEBI" id="CHEBI:32682"/>
    </reaction>
</comment>
<keyword evidence="8" id="KW-1133">Transmembrane helix</keyword>
<keyword evidence="25" id="KW-1185">Reference proteome</keyword>
<evidence type="ECO:0000256" key="18">
    <source>
        <dbReference type="ARBA" id="ARBA00076491"/>
    </source>
</evidence>
<evidence type="ECO:0000256" key="16">
    <source>
        <dbReference type="ARBA" id="ARBA00052673"/>
    </source>
</evidence>
<dbReference type="GO" id="GO:0005289">
    <property type="term" value="F:high-affinity L-arginine transmembrane transporter activity"/>
    <property type="evidence" value="ECO:0007669"/>
    <property type="project" value="TreeGrafter"/>
</dbReference>
<dbReference type="Pfam" id="PF00153">
    <property type="entry name" value="Mito_carr"/>
    <property type="match status" value="3"/>
</dbReference>
<evidence type="ECO:0000256" key="11">
    <source>
        <dbReference type="ARBA" id="ARBA00049090"/>
    </source>
</evidence>
<keyword evidence="7" id="KW-0029">Amino-acid transport</keyword>
<evidence type="ECO:0000256" key="7">
    <source>
        <dbReference type="ARBA" id="ARBA00022970"/>
    </source>
</evidence>
<evidence type="ECO:0000256" key="2">
    <source>
        <dbReference type="ARBA" id="ARBA00006375"/>
    </source>
</evidence>
<evidence type="ECO:0000256" key="9">
    <source>
        <dbReference type="ARBA" id="ARBA00023128"/>
    </source>
</evidence>